<organism evidence="2 3">
    <name type="scientific">Leptospira fainei serovar Hurstbridge str. BUT 6</name>
    <dbReference type="NCBI Taxonomy" id="1193011"/>
    <lineage>
        <taxon>Bacteria</taxon>
        <taxon>Pseudomonadati</taxon>
        <taxon>Spirochaetota</taxon>
        <taxon>Spirochaetia</taxon>
        <taxon>Leptospirales</taxon>
        <taxon>Leptospiraceae</taxon>
        <taxon>Leptospira</taxon>
    </lineage>
</organism>
<accession>S3UZA7</accession>
<comment type="caution">
    <text evidence="2">The sequence shown here is derived from an EMBL/GenBank/DDBJ whole genome shotgun (WGS) entry which is preliminary data.</text>
</comment>
<keyword evidence="1" id="KW-0812">Transmembrane</keyword>
<sequence length="380" mass="40708">MSVKYRPISIYLAVAVGSVFFLQFDCKNQGPDRQNQTLLTALALSGQYDPVGESVTSALDSVSSSMEGLTGEGSSVAFSEKRGGAREKLLSVLSRYWNRGFDSGELEAYNLSFQCWGGGSYKRQVTSVNGYDFIDNYLVSSSRIPNSTFYVSKTFQDCTFLPFTNWQIEGSSEAIWSGLSGARPFIQSGSTLVIGLNRTVKSGSNRITKLTGTGSTLSFSGVSPSTKQAASISWTSVSGSSISFYTQTISILREGYTGSNPLFSHTISTPTPLQIGVDKSSSDFLNWYRIWGIGTIQVVHQEEGFTATVNIVSPVKWRYVDCLPKSGSISFTLSGSRTGSGTVIFNGGKGTYSYSGTDAKGNSASGAGLIDFSSCSIPTL</sequence>
<evidence type="ECO:0000256" key="1">
    <source>
        <dbReference type="SAM" id="Phobius"/>
    </source>
</evidence>
<dbReference type="EMBL" id="AKWZ02000010">
    <property type="protein sequence ID" value="EPG74518.1"/>
    <property type="molecule type" value="Genomic_DNA"/>
</dbReference>
<protein>
    <submittedName>
        <fullName evidence="2">Uncharacterized protein</fullName>
    </submittedName>
</protein>
<gene>
    <name evidence="2" type="ORF">LEP1GSC058_4000</name>
</gene>
<dbReference type="STRING" id="1193011.LEP1GSC058_4000"/>
<dbReference type="AlphaFoldDB" id="S3UZA7"/>
<feature type="transmembrane region" description="Helical" evidence="1">
    <location>
        <begin position="7"/>
        <end position="24"/>
    </location>
</feature>
<name>S3UZA7_9LEPT</name>
<dbReference type="RefSeq" id="WP_016550968.1">
    <property type="nucleotide sequence ID" value="NZ_AKWZ02000010.1"/>
</dbReference>
<proteinExistence type="predicted"/>
<keyword evidence="1" id="KW-1133">Transmembrane helix</keyword>
<evidence type="ECO:0000313" key="2">
    <source>
        <dbReference type="EMBL" id="EPG74518.1"/>
    </source>
</evidence>
<evidence type="ECO:0000313" key="3">
    <source>
        <dbReference type="Proteomes" id="UP000014540"/>
    </source>
</evidence>
<dbReference type="OrthoDB" id="318522at2"/>
<keyword evidence="1" id="KW-0472">Membrane</keyword>
<keyword evidence="3" id="KW-1185">Reference proteome</keyword>
<dbReference type="Proteomes" id="UP000014540">
    <property type="component" value="Unassembled WGS sequence"/>
</dbReference>
<reference evidence="2" key="1">
    <citation type="submission" date="2013-04" db="EMBL/GenBank/DDBJ databases">
        <authorList>
            <person name="Harkins D.M."/>
            <person name="Durkin A.S."/>
            <person name="Selengut J.D."/>
            <person name="Sanka R."/>
            <person name="DePew J."/>
            <person name="Purushe J."/>
            <person name="Ahmed A."/>
            <person name="van der Linden H."/>
            <person name="Goris M.G.A."/>
            <person name="Hartskeerl R.A."/>
            <person name="Vinetz J.M."/>
            <person name="Sutton G.G."/>
            <person name="Nelson W.C."/>
            <person name="Fouts D.E."/>
        </authorList>
    </citation>
    <scope>NUCLEOTIDE SEQUENCE [LARGE SCALE GENOMIC DNA]</scope>
    <source>
        <strain evidence="2">BUT 6</strain>
    </source>
</reference>